<evidence type="ECO:0000313" key="2">
    <source>
        <dbReference type="Proteomes" id="UP000019140"/>
    </source>
</evidence>
<dbReference type="HOGENOM" id="CLU_2341537_0_0_7"/>
<accession>W4M6I0</accession>
<protein>
    <submittedName>
        <fullName evidence="1">Uncharacterized protein</fullName>
    </submittedName>
</protein>
<sequence>MLVRGAAQPSHIRWRDVGAAVGFEPELEGGGLDAPDRGKGLCHRCLHFARGGACDVFDGSEFAVDSVGAVRGVPGQVRAPAGELSRVEGRVGALTQV</sequence>
<reference evidence="1 2" key="1">
    <citation type="journal article" date="2014" name="Nature">
        <title>An environmental bacterial taxon with a large and distinct metabolic repertoire.</title>
        <authorList>
            <person name="Wilson M.C."/>
            <person name="Mori T."/>
            <person name="Ruckert C."/>
            <person name="Uria A.R."/>
            <person name="Helf M.J."/>
            <person name="Takada K."/>
            <person name="Gernert C."/>
            <person name="Steffens U.A."/>
            <person name="Heycke N."/>
            <person name="Schmitt S."/>
            <person name="Rinke C."/>
            <person name="Helfrich E.J."/>
            <person name="Brachmann A.O."/>
            <person name="Gurgui C."/>
            <person name="Wakimoto T."/>
            <person name="Kracht M."/>
            <person name="Crusemann M."/>
            <person name="Hentschel U."/>
            <person name="Abe I."/>
            <person name="Matsunaga S."/>
            <person name="Kalinowski J."/>
            <person name="Takeyama H."/>
            <person name="Piel J."/>
        </authorList>
    </citation>
    <scope>NUCLEOTIDE SEQUENCE [LARGE SCALE GENOMIC DNA]</scope>
    <source>
        <strain evidence="2">TSY2</strain>
    </source>
</reference>
<name>W4M6I0_9BACT</name>
<proteinExistence type="predicted"/>
<evidence type="ECO:0000313" key="1">
    <source>
        <dbReference type="EMBL" id="ETX05546.1"/>
    </source>
</evidence>
<dbReference type="AlphaFoldDB" id="W4M6I0"/>
<organism evidence="1 2">
    <name type="scientific">Candidatus Entotheonella gemina</name>
    <dbReference type="NCBI Taxonomy" id="1429439"/>
    <lineage>
        <taxon>Bacteria</taxon>
        <taxon>Pseudomonadati</taxon>
        <taxon>Nitrospinota/Tectimicrobiota group</taxon>
        <taxon>Candidatus Tectimicrobiota</taxon>
        <taxon>Candidatus Entotheonellia</taxon>
        <taxon>Candidatus Entotheonellales</taxon>
        <taxon>Candidatus Entotheonellaceae</taxon>
        <taxon>Candidatus Entotheonella</taxon>
    </lineage>
</organism>
<keyword evidence="2" id="KW-1185">Reference proteome</keyword>
<comment type="caution">
    <text evidence="1">The sequence shown here is derived from an EMBL/GenBank/DDBJ whole genome shotgun (WGS) entry which is preliminary data.</text>
</comment>
<dbReference type="EMBL" id="AZHX01000932">
    <property type="protein sequence ID" value="ETX05546.1"/>
    <property type="molecule type" value="Genomic_DNA"/>
</dbReference>
<dbReference type="Proteomes" id="UP000019140">
    <property type="component" value="Unassembled WGS sequence"/>
</dbReference>
<gene>
    <name evidence="1" type="ORF">ETSY2_22340</name>
</gene>